<keyword evidence="6 9" id="KW-0811">Translocation</keyword>
<keyword evidence="7 9" id="KW-0906">Nuclear pore complex</keyword>
<comment type="subunit">
    <text evidence="9">Component of the nuclear pore complex (NPC).</text>
</comment>
<keyword evidence="11" id="KW-1185">Reference proteome</keyword>
<keyword evidence="3 9" id="KW-0813">Transport</keyword>
<evidence type="ECO:0000256" key="2">
    <source>
        <dbReference type="ARBA" id="ARBA00005573"/>
    </source>
</evidence>
<evidence type="ECO:0000256" key="5">
    <source>
        <dbReference type="ARBA" id="ARBA00022927"/>
    </source>
</evidence>
<evidence type="ECO:0000313" key="10">
    <source>
        <dbReference type="EnsemblMetazoa" id="GBRI002252-PA"/>
    </source>
</evidence>
<dbReference type="GO" id="GO:0006606">
    <property type="term" value="P:protein import into nucleus"/>
    <property type="evidence" value="ECO:0007669"/>
    <property type="project" value="TreeGrafter"/>
</dbReference>
<dbReference type="GO" id="GO:0017056">
    <property type="term" value="F:structural constituent of nuclear pore"/>
    <property type="evidence" value="ECO:0007669"/>
    <property type="project" value="TreeGrafter"/>
</dbReference>
<dbReference type="GO" id="GO:0045893">
    <property type="term" value="P:positive regulation of DNA-templated transcription"/>
    <property type="evidence" value="ECO:0007669"/>
    <property type="project" value="TreeGrafter"/>
</dbReference>
<evidence type="ECO:0000256" key="7">
    <source>
        <dbReference type="ARBA" id="ARBA00023132"/>
    </source>
</evidence>
<accession>A0A1A9W0U1</accession>
<proteinExistence type="inferred from homology"/>
<dbReference type="AlphaFoldDB" id="A0A1A9W0U1"/>
<sequence>MQEEQVATFGIVDPLSASFGNTLAGKFVWGNKLAVYAFRPITATTRDEPTEDAGKKPVNIHFLQPEFIFDDPILRSLIAEANSTFVALQKLKCKGSKADYIKISRTYRSIIRACLEKLQEASGSSEPEVKERYELYQQFIAIFYSIECVWHLSEILFLDPFTTHMVVPQLLEWVRFHFPSFERMATDLLLLGRDCSKSDEYWPSLKGLILQGQVDVARALLQLHSQAESPAYKIAEQILKTMPTYDVGFLGGFSVQKFRSQWQYWLTDTERKLAANTLAAEPYLEELIHLVTGNTDVWNAQIQNSQYWYEYLPGHLFYTNPACKHFELGTIANAWLERWASLKNSDNIEPLVKHLDKVILNLMENNMHQMIHSIQLMADNQWFVTHLTDLLYNSGQLQLMGQHQLNDCIKLRDSLLYEFGSNLMTRNSLWQLGMDYLEYCSEQEGIATLELLLTKIPIKTEKQALKILDICSKKNFNNAEEEICKVQAKKSFSEERYGNALEWAIRSKDTLYITSIADFLLKHYVQTGDMLCPDIVANIGSKMFLSPRLVFLVKYFDFYQFYRKRDFLPAAELLLNLLESEIIPEYFWPSLLIDTIPLLESNDPKILFNETCRILQHLESDLIPLIEKKKKRLEKHPDDPVNILKDYRHDNIEEIINLLRLACARNQSRAIIIENTLIN</sequence>
<keyword evidence="4 9" id="KW-0509">mRNA transport</keyword>
<dbReference type="GO" id="GO:0006406">
    <property type="term" value="P:mRNA export from nucleus"/>
    <property type="evidence" value="ECO:0007669"/>
    <property type="project" value="TreeGrafter"/>
</dbReference>
<dbReference type="InterPro" id="IPR011502">
    <property type="entry name" value="Nucleoporin_Nup85"/>
</dbReference>
<evidence type="ECO:0000256" key="9">
    <source>
        <dbReference type="RuleBase" id="RU365073"/>
    </source>
</evidence>
<dbReference type="GO" id="GO:0031965">
    <property type="term" value="C:nuclear membrane"/>
    <property type="evidence" value="ECO:0007669"/>
    <property type="project" value="UniProtKB-UniRule"/>
</dbReference>
<name>A0A1A9W0U1_9MUSC</name>
<comment type="function">
    <text evidence="9">Functions as a component of the nuclear pore complex (NPC).</text>
</comment>
<evidence type="ECO:0000256" key="3">
    <source>
        <dbReference type="ARBA" id="ARBA00022448"/>
    </source>
</evidence>
<keyword evidence="9" id="KW-0472">Membrane</keyword>
<dbReference type="STRING" id="37001.A0A1A9W0U1"/>
<dbReference type="PANTHER" id="PTHR13373:SF21">
    <property type="entry name" value="NUCLEAR PORE COMPLEX PROTEIN NUP85"/>
    <property type="match status" value="1"/>
</dbReference>
<evidence type="ECO:0000256" key="8">
    <source>
        <dbReference type="ARBA" id="ARBA00023242"/>
    </source>
</evidence>
<keyword evidence="8 9" id="KW-0539">Nucleus</keyword>
<dbReference type="Proteomes" id="UP000091820">
    <property type="component" value="Unassembled WGS sequence"/>
</dbReference>
<comment type="similarity">
    <text evidence="2 9">Belongs to the nucleoporin Nup85 family.</text>
</comment>
<evidence type="ECO:0000256" key="4">
    <source>
        <dbReference type="ARBA" id="ARBA00022816"/>
    </source>
</evidence>
<reference evidence="10" key="2">
    <citation type="submission" date="2020-05" db="UniProtKB">
        <authorList>
            <consortium name="EnsemblMetazoa"/>
        </authorList>
    </citation>
    <scope>IDENTIFICATION</scope>
    <source>
        <strain evidence="10">IAEA</strain>
    </source>
</reference>
<dbReference type="PANTHER" id="PTHR13373">
    <property type="entry name" value="FROUNT PROTEIN-RELATED"/>
    <property type="match status" value="1"/>
</dbReference>
<protein>
    <recommendedName>
        <fullName evidence="9">Nuclear pore complex protein Nup85</fullName>
    </recommendedName>
</protein>
<evidence type="ECO:0000313" key="11">
    <source>
        <dbReference type="Proteomes" id="UP000091820"/>
    </source>
</evidence>
<dbReference type="VEuPathDB" id="VectorBase:GBRI002252"/>
<organism evidence="10 11">
    <name type="scientific">Glossina brevipalpis</name>
    <dbReference type="NCBI Taxonomy" id="37001"/>
    <lineage>
        <taxon>Eukaryota</taxon>
        <taxon>Metazoa</taxon>
        <taxon>Ecdysozoa</taxon>
        <taxon>Arthropoda</taxon>
        <taxon>Hexapoda</taxon>
        <taxon>Insecta</taxon>
        <taxon>Pterygota</taxon>
        <taxon>Neoptera</taxon>
        <taxon>Endopterygota</taxon>
        <taxon>Diptera</taxon>
        <taxon>Brachycera</taxon>
        <taxon>Muscomorpha</taxon>
        <taxon>Hippoboscoidea</taxon>
        <taxon>Glossinidae</taxon>
        <taxon>Glossina</taxon>
    </lineage>
</organism>
<keyword evidence="5 9" id="KW-0653">Protein transport</keyword>
<dbReference type="Pfam" id="PF07575">
    <property type="entry name" value="Nucleopor_Nup85"/>
    <property type="match status" value="1"/>
</dbReference>
<comment type="subcellular location">
    <subcellularLocation>
        <location evidence="1 9">Nucleus</location>
        <location evidence="1 9">Nuclear pore complex</location>
    </subcellularLocation>
</comment>
<dbReference type="GO" id="GO:0031080">
    <property type="term" value="C:nuclear pore outer ring"/>
    <property type="evidence" value="ECO:0007669"/>
    <property type="project" value="TreeGrafter"/>
</dbReference>
<evidence type="ECO:0000256" key="1">
    <source>
        <dbReference type="ARBA" id="ARBA00004567"/>
    </source>
</evidence>
<dbReference type="EnsemblMetazoa" id="GBRI002252-RA">
    <property type="protein sequence ID" value="GBRI002252-PA"/>
    <property type="gene ID" value="GBRI002252"/>
</dbReference>
<reference evidence="11" key="1">
    <citation type="submission" date="2014-03" db="EMBL/GenBank/DDBJ databases">
        <authorList>
            <person name="Aksoy S."/>
            <person name="Warren W."/>
            <person name="Wilson R.K."/>
        </authorList>
    </citation>
    <scope>NUCLEOTIDE SEQUENCE [LARGE SCALE GENOMIC DNA]</scope>
    <source>
        <strain evidence="11">IAEA</strain>
    </source>
</reference>
<evidence type="ECO:0000256" key="6">
    <source>
        <dbReference type="ARBA" id="ARBA00023010"/>
    </source>
</evidence>